<feature type="compositionally biased region" description="Polar residues" evidence="11">
    <location>
        <begin position="425"/>
        <end position="460"/>
    </location>
</feature>
<gene>
    <name evidence="14" type="ORF">BMF94_5791</name>
</gene>
<evidence type="ECO:0000256" key="1">
    <source>
        <dbReference type="ARBA" id="ARBA00010791"/>
    </source>
</evidence>
<dbReference type="InterPro" id="IPR028375">
    <property type="entry name" value="KA1/Ssp2_C"/>
</dbReference>
<keyword evidence="4 14" id="KW-0808">Transferase</keyword>
<proteinExistence type="inferred from homology"/>
<comment type="similarity">
    <text evidence="1">Belongs to the protein kinase superfamily. CAMK Ser/Thr protein kinase family. NIM1 subfamily.</text>
</comment>
<reference evidence="14 15" key="1">
    <citation type="journal article" date="2018" name="Front. Microbiol.">
        <title>Prospects for Fungal Bioremediation of Acidic Radioactive Waste Sites: Characterization and Genome Sequence of Rhodotorula taiwanensis MD1149.</title>
        <authorList>
            <person name="Tkavc R."/>
            <person name="Matrosova V.Y."/>
            <person name="Grichenko O.E."/>
            <person name="Gostincar C."/>
            <person name="Volpe R.P."/>
            <person name="Klimenkova P."/>
            <person name="Gaidamakova E.K."/>
            <person name="Zhou C.E."/>
            <person name="Stewart B.J."/>
            <person name="Lyman M.G."/>
            <person name="Malfatti S.A."/>
            <person name="Rubinfeld B."/>
            <person name="Courtot M."/>
            <person name="Singh J."/>
            <person name="Dalgard C.L."/>
            <person name="Hamilton T."/>
            <person name="Frey K.G."/>
            <person name="Gunde-Cimerman N."/>
            <person name="Dugan L."/>
            <person name="Daly M.J."/>
        </authorList>
    </citation>
    <scope>NUCLEOTIDE SEQUENCE [LARGE SCALE GENOMIC DNA]</scope>
    <source>
        <strain evidence="14 15">MD1149</strain>
    </source>
</reference>
<keyword evidence="15" id="KW-1185">Reference proteome</keyword>
<feature type="compositionally biased region" description="Polar residues" evidence="11">
    <location>
        <begin position="1185"/>
        <end position="1198"/>
    </location>
</feature>
<feature type="compositionally biased region" description="Basic and acidic residues" evidence="11">
    <location>
        <begin position="285"/>
        <end position="301"/>
    </location>
</feature>
<feature type="region of interest" description="Disordered" evidence="11">
    <location>
        <begin position="1"/>
        <end position="507"/>
    </location>
</feature>
<feature type="compositionally biased region" description="Polar residues" evidence="11">
    <location>
        <begin position="1434"/>
        <end position="1447"/>
    </location>
</feature>
<comment type="catalytic activity">
    <reaction evidence="9">
        <text>L-seryl-[protein] + ATP = O-phospho-L-seryl-[protein] + ADP + H(+)</text>
        <dbReference type="Rhea" id="RHEA:17989"/>
        <dbReference type="Rhea" id="RHEA-COMP:9863"/>
        <dbReference type="Rhea" id="RHEA-COMP:11604"/>
        <dbReference type="ChEBI" id="CHEBI:15378"/>
        <dbReference type="ChEBI" id="CHEBI:29999"/>
        <dbReference type="ChEBI" id="CHEBI:30616"/>
        <dbReference type="ChEBI" id="CHEBI:83421"/>
        <dbReference type="ChEBI" id="CHEBI:456216"/>
        <dbReference type="EC" id="2.7.11.1"/>
    </reaction>
</comment>
<feature type="compositionally biased region" description="Polar residues" evidence="11">
    <location>
        <begin position="187"/>
        <end position="198"/>
    </location>
</feature>
<dbReference type="Gene3D" id="3.30.310.80">
    <property type="entry name" value="Kinase associated domain 1, KA1"/>
    <property type="match status" value="1"/>
</dbReference>
<feature type="region of interest" description="Disordered" evidence="11">
    <location>
        <begin position="877"/>
        <end position="908"/>
    </location>
</feature>
<evidence type="ECO:0000256" key="6">
    <source>
        <dbReference type="ARBA" id="ARBA00022777"/>
    </source>
</evidence>
<feature type="compositionally biased region" description="Polar residues" evidence="11">
    <location>
        <begin position="548"/>
        <end position="560"/>
    </location>
</feature>
<feature type="domain" description="Protein kinase" evidence="12">
    <location>
        <begin position="511"/>
        <end position="804"/>
    </location>
</feature>
<dbReference type="STRING" id="741276.A0A2S5B3W5"/>
<feature type="region of interest" description="Disordered" evidence="11">
    <location>
        <begin position="1433"/>
        <end position="1480"/>
    </location>
</feature>
<evidence type="ECO:0000313" key="15">
    <source>
        <dbReference type="Proteomes" id="UP000237144"/>
    </source>
</evidence>
<keyword evidence="3 14" id="KW-0723">Serine/threonine-protein kinase</keyword>
<dbReference type="GO" id="GO:0106310">
    <property type="term" value="F:protein serine kinase activity"/>
    <property type="evidence" value="ECO:0007669"/>
    <property type="project" value="RHEA"/>
</dbReference>
<name>A0A2S5B3W5_9BASI</name>
<dbReference type="PROSITE" id="PS50011">
    <property type="entry name" value="PROTEIN_KINASE_DOM"/>
    <property type="match status" value="1"/>
</dbReference>
<dbReference type="GO" id="GO:0035556">
    <property type="term" value="P:intracellular signal transduction"/>
    <property type="evidence" value="ECO:0007669"/>
    <property type="project" value="TreeGrafter"/>
</dbReference>
<dbReference type="PROSITE" id="PS00108">
    <property type="entry name" value="PROTEIN_KINASE_ST"/>
    <property type="match status" value="1"/>
</dbReference>
<dbReference type="InterPro" id="IPR000719">
    <property type="entry name" value="Prot_kinase_dom"/>
</dbReference>
<evidence type="ECO:0000256" key="3">
    <source>
        <dbReference type="ARBA" id="ARBA00022527"/>
    </source>
</evidence>
<keyword evidence="6 14" id="KW-0418">Kinase</keyword>
<evidence type="ECO:0000313" key="14">
    <source>
        <dbReference type="EMBL" id="POY71478.1"/>
    </source>
</evidence>
<evidence type="ECO:0000256" key="9">
    <source>
        <dbReference type="ARBA" id="ARBA00048679"/>
    </source>
</evidence>
<evidence type="ECO:0000256" key="5">
    <source>
        <dbReference type="ARBA" id="ARBA00022741"/>
    </source>
</evidence>
<dbReference type="GO" id="GO:0005737">
    <property type="term" value="C:cytoplasm"/>
    <property type="evidence" value="ECO:0007669"/>
    <property type="project" value="TreeGrafter"/>
</dbReference>
<dbReference type="SMART" id="SM00220">
    <property type="entry name" value="S_TKc"/>
    <property type="match status" value="1"/>
</dbReference>
<dbReference type="EC" id="2.7.11.1" evidence="2"/>
<dbReference type="Proteomes" id="UP000237144">
    <property type="component" value="Unassembled WGS sequence"/>
</dbReference>
<evidence type="ECO:0000256" key="2">
    <source>
        <dbReference type="ARBA" id="ARBA00012513"/>
    </source>
</evidence>
<feature type="compositionally biased region" description="Polar residues" evidence="11">
    <location>
        <begin position="209"/>
        <end position="225"/>
    </location>
</feature>
<feature type="compositionally biased region" description="Low complexity" evidence="11">
    <location>
        <begin position="561"/>
        <end position="573"/>
    </location>
</feature>
<protein>
    <recommendedName>
        <fullName evidence="2">non-specific serine/threonine protein kinase</fullName>
        <ecNumber evidence="2">2.7.11.1</ecNumber>
    </recommendedName>
</protein>
<keyword evidence="7 10" id="KW-0067">ATP-binding</keyword>
<feature type="compositionally biased region" description="Basic and acidic residues" evidence="11">
    <location>
        <begin position="886"/>
        <end position="903"/>
    </location>
</feature>
<feature type="compositionally biased region" description="Low complexity" evidence="11">
    <location>
        <begin position="404"/>
        <end position="424"/>
    </location>
</feature>
<dbReference type="GO" id="GO:0000226">
    <property type="term" value="P:microtubule cytoskeleton organization"/>
    <property type="evidence" value="ECO:0007669"/>
    <property type="project" value="TreeGrafter"/>
</dbReference>
<dbReference type="OrthoDB" id="193931at2759"/>
<evidence type="ECO:0000256" key="7">
    <source>
        <dbReference type="ARBA" id="ARBA00022840"/>
    </source>
</evidence>
<dbReference type="Gene3D" id="1.10.510.10">
    <property type="entry name" value="Transferase(Phosphotransferase) domain 1"/>
    <property type="match status" value="1"/>
</dbReference>
<keyword evidence="5 10" id="KW-0547">Nucleotide-binding</keyword>
<evidence type="ECO:0000256" key="8">
    <source>
        <dbReference type="ARBA" id="ARBA00047899"/>
    </source>
</evidence>
<dbReference type="PANTHER" id="PTHR24346:SF82">
    <property type="entry name" value="KP78A-RELATED"/>
    <property type="match status" value="1"/>
</dbReference>
<dbReference type="InterPro" id="IPR001772">
    <property type="entry name" value="KA1_dom"/>
</dbReference>
<dbReference type="Pfam" id="PF00069">
    <property type="entry name" value="Pkinase"/>
    <property type="match status" value="1"/>
</dbReference>
<dbReference type="InterPro" id="IPR017441">
    <property type="entry name" value="Protein_kinase_ATP_BS"/>
</dbReference>
<dbReference type="CDD" id="cd14077">
    <property type="entry name" value="STKc_Kin1_2"/>
    <property type="match status" value="1"/>
</dbReference>
<dbReference type="InterPro" id="IPR011009">
    <property type="entry name" value="Kinase-like_dom_sf"/>
</dbReference>
<comment type="catalytic activity">
    <reaction evidence="8">
        <text>L-threonyl-[protein] + ATP = O-phospho-L-threonyl-[protein] + ADP + H(+)</text>
        <dbReference type="Rhea" id="RHEA:46608"/>
        <dbReference type="Rhea" id="RHEA-COMP:11060"/>
        <dbReference type="Rhea" id="RHEA-COMP:11605"/>
        <dbReference type="ChEBI" id="CHEBI:15378"/>
        <dbReference type="ChEBI" id="CHEBI:30013"/>
        <dbReference type="ChEBI" id="CHEBI:30616"/>
        <dbReference type="ChEBI" id="CHEBI:61977"/>
        <dbReference type="ChEBI" id="CHEBI:456216"/>
        <dbReference type="EC" id="2.7.11.1"/>
    </reaction>
</comment>
<dbReference type="Pfam" id="PF02149">
    <property type="entry name" value="KA1"/>
    <property type="match status" value="1"/>
</dbReference>
<feature type="compositionally biased region" description="Polar residues" evidence="11">
    <location>
        <begin position="363"/>
        <end position="388"/>
    </location>
</feature>
<feature type="compositionally biased region" description="Basic and acidic residues" evidence="11">
    <location>
        <begin position="258"/>
        <end position="275"/>
    </location>
</feature>
<feature type="compositionally biased region" description="Acidic residues" evidence="11">
    <location>
        <begin position="1300"/>
        <end position="1310"/>
    </location>
</feature>
<evidence type="ECO:0000256" key="10">
    <source>
        <dbReference type="PROSITE-ProRule" id="PRU10141"/>
    </source>
</evidence>
<dbReference type="PROSITE" id="PS50032">
    <property type="entry name" value="KA1"/>
    <property type="match status" value="1"/>
</dbReference>
<feature type="compositionally biased region" description="Low complexity" evidence="11">
    <location>
        <begin position="1145"/>
        <end position="1156"/>
    </location>
</feature>
<feature type="compositionally biased region" description="Low complexity" evidence="11">
    <location>
        <begin position="161"/>
        <end position="177"/>
    </location>
</feature>
<dbReference type="GO" id="GO:0005524">
    <property type="term" value="F:ATP binding"/>
    <property type="evidence" value="ECO:0007669"/>
    <property type="project" value="UniProtKB-UniRule"/>
</dbReference>
<dbReference type="PROSITE" id="PS00107">
    <property type="entry name" value="PROTEIN_KINASE_ATP"/>
    <property type="match status" value="1"/>
</dbReference>
<dbReference type="InterPro" id="IPR008271">
    <property type="entry name" value="Ser/Thr_kinase_AS"/>
</dbReference>
<feature type="region of interest" description="Disordered" evidence="11">
    <location>
        <begin position="548"/>
        <end position="576"/>
    </location>
</feature>
<feature type="compositionally biased region" description="Low complexity" evidence="11">
    <location>
        <begin position="1258"/>
        <end position="1272"/>
    </location>
</feature>
<feature type="binding site" evidence="10">
    <location>
        <position position="540"/>
    </location>
    <ligand>
        <name>ATP</name>
        <dbReference type="ChEBI" id="CHEBI:30616"/>
    </ligand>
</feature>
<evidence type="ECO:0000259" key="13">
    <source>
        <dbReference type="PROSITE" id="PS50032"/>
    </source>
</evidence>
<accession>A0A2S5B3W5</accession>
<evidence type="ECO:0000256" key="4">
    <source>
        <dbReference type="ARBA" id="ARBA00022679"/>
    </source>
</evidence>
<sequence>MSDVRDEGAVPDTVTAPPRHSDSAVEPHSQAARPSTHLESDFQQDASGGNGDPAREVPKARSPESERTVLLEPVDPAAAERLDAPSPEVADVQLEHAGPIVQEHLVEHEPQTLLATDAAPARESRHNDGDRLAPGSDEHTLLGPPSPNLYGEPTPPARTVDLPASPLLSPDLDLPGPVTQAPIASHASASPRNLQIRTQPADLVATPRELNSTTPNESVPSTPISPSGGDAGHDGSTEDNDEEDERPLWDRMAAGQHRGRESEFRQETEPVENGRHVGGKLGLDAPRESTDESDRAVRSEESDAVESLDPSAVASTCARPPSASQPPPFMAPPRFADGIARDLPSASTPLNGHAGSGPRPHGRSQSVAVPTSASTTMGGSAFQSSLSSAMGPPTHRSSDHRYRASSATAGSAAAATNGFSAARSPSTGTAPSSSLAREASLRTSSRADSGSQPPSRQASISADGRNVPGSEGQTSRSASRRTAPSSSAAGEGTSSHTAVHGARSRRTLGEWQLTKTLGAGSMGKVKLGVSQVTGEKVAIKIIPRFTSTASAHRQAEQSQQPPSGEAGAPAAASKKPDPTASFIAKAAAKDASKEIRTVREGSLCLLLHHPYICGMREMLVYPHHYYFVQEYVNGGQMLDYIIAHGRLRERSARKFARQIGSALEYCHANSIVHRDLKIENILISKTGNIKIIDFGLSNLYSPASHLSTFCGSLYFAAPELLNAKPYTGPEVDVWSFGIVLYVLVCGKVPFDDQSMPALHAKIKRGQVEYPAWLSSECKHLLSRMLVTVPCQRATLQEVLNHPWVVKGFPSAPAAHIPTRAPLRLGELDTDVICGMTGFEFGTEEEIGAKLAEVIQSDSYRQAVRNWESKRNAYGYGGAADAGSASDSDRERPAMRTDGKDMRRSPSSKRFSGLGFYGKKLAGGFNAAFAGASAPAPKAYNELEPGAAASSETTFIVNGVAPRPETLDPTRGFHPLISIYYLVKEKIDRERIWGPGVFASSTLSLTGPPPPPAPAQAYATGSPLVSTPVNLDARPAMPTPPMPITPQPRQRAMGDFGTMPASAPARPVEFSSANKRASYFGQTASPASPAIPSFRPPAEYEMPGSPTPRERKASNRMSMMMGTSTSERDRATEQPAGLAVPNDDVPLASLSQSPSSPGGFARRFSSLLGKSSTDANGYQGHRTRASIATTGHKSTTKTAASPLPQVAEGEPVGALRPPLQTRLPSSGSDVPLASPPAGKPVARASTMGEISPSRHQRGVSMAVPPSAAMAVSPLSQSAGTDGSAESSRTASRERRRQQGDMFDDLEEEELAEPARRGEAAGAAQPASTALDEGRTPSVRSGKHDKSESAKPVWLKGLFSVSTTSTKPIATLRADLVRVLDRLGVQHRDVKNGYECAHVPSIDLSSFGGANESAATKDKRGGTVRRRASKLLLPTNRMNEAGDSSHSLPPSSPIEGRNGNSFAGGAPSGARPEAEGNGSANPGAKADMIVRFEIFLVKMPLLPGIHGLQFRRIGGDAWQYQMLGE</sequence>
<dbReference type="FunFam" id="1.10.510.10:FF:000792">
    <property type="entry name" value="Non-specific serine/threonine protein kinase"/>
    <property type="match status" value="1"/>
</dbReference>
<feature type="compositionally biased region" description="Low complexity" evidence="11">
    <location>
        <begin position="474"/>
        <end position="489"/>
    </location>
</feature>
<organism evidence="14 15">
    <name type="scientific">Rhodotorula taiwanensis</name>
    <dbReference type="NCBI Taxonomy" id="741276"/>
    <lineage>
        <taxon>Eukaryota</taxon>
        <taxon>Fungi</taxon>
        <taxon>Dikarya</taxon>
        <taxon>Basidiomycota</taxon>
        <taxon>Pucciniomycotina</taxon>
        <taxon>Microbotryomycetes</taxon>
        <taxon>Sporidiobolales</taxon>
        <taxon>Sporidiobolaceae</taxon>
        <taxon>Rhodotorula</taxon>
    </lineage>
</organism>
<feature type="compositionally biased region" description="Polar residues" evidence="11">
    <location>
        <begin position="1114"/>
        <end position="1124"/>
    </location>
</feature>
<feature type="region of interest" description="Disordered" evidence="11">
    <location>
        <begin position="1081"/>
        <end position="1348"/>
    </location>
</feature>
<dbReference type="Gene3D" id="3.30.200.20">
    <property type="entry name" value="Phosphorylase Kinase, domain 1"/>
    <property type="match status" value="1"/>
</dbReference>
<comment type="caution">
    <text evidence="14">The sequence shown here is derived from an EMBL/GenBank/DDBJ whole genome shotgun (WGS) entry which is preliminary data.</text>
</comment>
<dbReference type="PANTHER" id="PTHR24346">
    <property type="entry name" value="MAP/MICROTUBULE AFFINITY-REGULATING KINASE"/>
    <property type="match status" value="1"/>
</dbReference>
<dbReference type="SUPFAM" id="SSF56112">
    <property type="entry name" value="Protein kinase-like (PK-like)"/>
    <property type="match status" value="1"/>
</dbReference>
<feature type="domain" description="KA1" evidence="13">
    <location>
        <begin position="1481"/>
        <end position="1523"/>
    </location>
</feature>
<dbReference type="GO" id="GO:0004674">
    <property type="term" value="F:protein serine/threonine kinase activity"/>
    <property type="evidence" value="ECO:0007669"/>
    <property type="project" value="UniProtKB-KW"/>
</dbReference>
<dbReference type="SUPFAM" id="SSF103243">
    <property type="entry name" value="KA1-like"/>
    <property type="match status" value="1"/>
</dbReference>
<feature type="compositionally biased region" description="Basic and acidic residues" evidence="11">
    <location>
        <begin position="53"/>
        <end position="69"/>
    </location>
</feature>
<feature type="compositionally biased region" description="Basic and acidic residues" evidence="11">
    <location>
        <begin position="120"/>
        <end position="140"/>
    </location>
</feature>
<dbReference type="EMBL" id="PJQD01000085">
    <property type="protein sequence ID" value="POY71478.1"/>
    <property type="molecule type" value="Genomic_DNA"/>
</dbReference>
<evidence type="ECO:0000259" key="12">
    <source>
        <dbReference type="PROSITE" id="PS50011"/>
    </source>
</evidence>
<evidence type="ECO:0000256" key="11">
    <source>
        <dbReference type="SAM" id="MobiDB-lite"/>
    </source>
</evidence>